<dbReference type="STRING" id="35525.A0A164TP78"/>
<evidence type="ECO:0000256" key="10">
    <source>
        <dbReference type="SAM" id="MobiDB-lite"/>
    </source>
</evidence>
<feature type="transmembrane region" description="Helical" evidence="11">
    <location>
        <begin position="217"/>
        <end position="237"/>
    </location>
</feature>
<accession>A0A164TP78</accession>
<feature type="transmembrane region" description="Helical" evidence="11">
    <location>
        <begin position="379"/>
        <end position="403"/>
    </location>
</feature>
<keyword evidence="4 11" id="KW-0812">Transmembrane</keyword>
<dbReference type="Proteomes" id="UP000076858">
    <property type="component" value="Unassembled WGS sequence"/>
</dbReference>
<dbReference type="PANTHER" id="PTHR24248">
    <property type="entry name" value="ADRENERGIC RECEPTOR-RELATED G-PROTEIN COUPLED RECEPTOR"/>
    <property type="match status" value="1"/>
</dbReference>
<evidence type="ECO:0000256" key="9">
    <source>
        <dbReference type="ARBA" id="ARBA00023224"/>
    </source>
</evidence>
<feature type="transmembrane region" description="Helical" evidence="11">
    <location>
        <begin position="418"/>
        <end position="437"/>
    </location>
</feature>
<dbReference type="GO" id="GO:0005886">
    <property type="term" value="C:plasma membrane"/>
    <property type="evidence" value="ECO:0007669"/>
    <property type="project" value="UniProtKB-SubCell"/>
</dbReference>
<dbReference type="EMBL" id="LRGB01001764">
    <property type="protein sequence ID" value="KZS10621.1"/>
    <property type="molecule type" value="Genomic_DNA"/>
</dbReference>
<dbReference type="InterPro" id="IPR017452">
    <property type="entry name" value="GPCR_Rhodpsn_7TM"/>
</dbReference>
<evidence type="ECO:0000259" key="12">
    <source>
        <dbReference type="PROSITE" id="PS50262"/>
    </source>
</evidence>
<dbReference type="Gene3D" id="1.20.1070.10">
    <property type="entry name" value="Rhodopsin 7-helix transmembrane proteins"/>
    <property type="match status" value="1"/>
</dbReference>
<keyword evidence="5 11" id="KW-1133">Transmembrane helix</keyword>
<feature type="transmembrane region" description="Helical" evidence="11">
    <location>
        <begin position="264"/>
        <end position="286"/>
    </location>
</feature>
<feature type="compositionally biased region" description="Polar residues" evidence="10">
    <location>
        <begin position="355"/>
        <end position="364"/>
    </location>
</feature>
<keyword evidence="7 11" id="KW-0472">Membrane</keyword>
<evidence type="ECO:0000256" key="2">
    <source>
        <dbReference type="ARBA" id="ARBA00010663"/>
    </source>
</evidence>
<keyword evidence="6" id="KW-0297">G-protein coupled receptor</keyword>
<dbReference type="InterPro" id="IPR000276">
    <property type="entry name" value="GPCR_Rhodpsn"/>
</dbReference>
<keyword evidence="14" id="KW-1185">Reference proteome</keyword>
<evidence type="ECO:0000313" key="13">
    <source>
        <dbReference type="EMBL" id="KZS10621.1"/>
    </source>
</evidence>
<organism evidence="13 14">
    <name type="scientific">Daphnia magna</name>
    <dbReference type="NCBI Taxonomy" id="35525"/>
    <lineage>
        <taxon>Eukaryota</taxon>
        <taxon>Metazoa</taxon>
        <taxon>Ecdysozoa</taxon>
        <taxon>Arthropoda</taxon>
        <taxon>Crustacea</taxon>
        <taxon>Branchiopoda</taxon>
        <taxon>Diplostraca</taxon>
        <taxon>Cladocera</taxon>
        <taxon>Anomopoda</taxon>
        <taxon>Daphniidae</taxon>
        <taxon>Daphnia</taxon>
    </lineage>
</organism>
<comment type="caution">
    <text evidence="13">The sequence shown here is derived from an EMBL/GenBank/DDBJ whole genome shotgun (WGS) entry which is preliminary data.</text>
</comment>
<evidence type="ECO:0000256" key="6">
    <source>
        <dbReference type="ARBA" id="ARBA00023040"/>
    </source>
</evidence>
<evidence type="ECO:0000256" key="5">
    <source>
        <dbReference type="ARBA" id="ARBA00022989"/>
    </source>
</evidence>
<feature type="transmembrane region" description="Helical" evidence="11">
    <location>
        <begin position="102"/>
        <end position="124"/>
    </location>
</feature>
<dbReference type="PRINTS" id="PR00237">
    <property type="entry name" value="GPCRRHODOPSN"/>
</dbReference>
<keyword evidence="3" id="KW-1003">Cell membrane</keyword>
<proteinExistence type="inferred from homology"/>
<evidence type="ECO:0000256" key="4">
    <source>
        <dbReference type="ARBA" id="ARBA00022692"/>
    </source>
</evidence>
<gene>
    <name evidence="13" type="ORF">APZ42_024923</name>
</gene>
<sequence length="551" mass="61547">MEMWSSASPSSSGLESRDGETWPCLWFNASHALGNCNNMAGGSSDVSEMADDQVDSSIQNITEIYQTWTPVLIFFCALTFFVNVFIVIAARWMRRPLTPTMYFSLSLAAADAVASLTVGLGLVFNSLLPKVYNVDIPDWGPCSMLAMEAIRLAAVIVTVFHLLALAVNHYIGIARPLHYADKKKRKKRNGSANINDHIAFVCLENINKYAAIMTKRAASVCMAILWIVPNAALFAYFSSIENQGFQSQRCKTDFIRELRFRGQYASFFFAPLVLMIFIYGHIFVIIRRHQANRRALIQHGSMARHTTPVSSTRAHSAVALETTASLRYPSHPSSVSSGRRLPASGKPTSFHRQRNNCSVPTNSESIDHSNNAVNRNVKAIITTLLIVGTFILGWMPAVIWFIVYCKDCIVTFESLDPIVTLPIGITVNSLIVLKSFLDPIIYTARMKDFKVAFHRMRYQVLSKCFPRCRWWGGGEGPDDDATMVHFNRSLLLGNNSMAHSTIHNHPSIQTRRSIRFNQPKINRANSNGLVDASHHQAAVIVDQRDGERVDG</sequence>
<feature type="domain" description="G-protein coupled receptors family 1 profile" evidence="12">
    <location>
        <begin position="82"/>
        <end position="442"/>
    </location>
</feature>
<name>A0A164TP78_9CRUS</name>
<evidence type="ECO:0000256" key="3">
    <source>
        <dbReference type="ARBA" id="ARBA00022475"/>
    </source>
</evidence>
<keyword evidence="9" id="KW-0807">Transducer</keyword>
<evidence type="ECO:0000256" key="11">
    <source>
        <dbReference type="SAM" id="Phobius"/>
    </source>
</evidence>
<evidence type="ECO:0000256" key="7">
    <source>
        <dbReference type="ARBA" id="ARBA00023136"/>
    </source>
</evidence>
<dbReference type="OrthoDB" id="6369616at2759"/>
<comment type="similarity">
    <text evidence="2">Belongs to the G-protein coupled receptor 1 family.</text>
</comment>
<feature type="transmembrane region" description="Helical" evidence="11">
    <location>
        <begin position="144"/>
        <end position="167"/>
    </location>
</feature>
<dbReference type="SUPFAM" id="SSF81321">
    <property type="entry name" value="Family A G protein-coupled receptor-like"/>
    <property type="match status" value="2"/>
</dbReference>
<keyword evidence="8 13" id="KW-0675">Receptor</keyword>
<dbReference type="AlphaFoldDB" id="A0A164TP78"/>
<protein>
    <submittedName>
        <fullName evidence="13">Trace amine-associated receptor-like protein</fullName>
    </submittedName>
</protein>
<evidence type="ECO:0000313" key="14">
    <source>
        <dbReference type="Proteomes" id="UP000076858"/>
    </source>
</evidence>
<feature type="transmembrane region" description="Helical" evidence="11">
    <location>
        <begin position="71"/>
        <end position="90"/>
    </location>
</feature>
<dbReference type="PROSITE" id="PS50262">
    <property type="entry name" value="G_PROTEIN_RECEP_F1_2"/>
    <property type="match status" value="1"/>
</dbReference>
<dbReference type="Pfam" id="PF00001">
    <property type="entry name" value="7tm_1"/>
    <property type="match status" value="2"/>
</dbReference>
<evidence type="ECO:0000256" key="8">
    <source>
        <dbReference type="ARBA" id="ARBA00023170"/>
    </source>
</evidence>
<comment type="subcellular location">
    <subcellularLocation>
        <location evidence="1">Cell membrane</location>
        <topology evidence="1">Multi-pass membrane protein</topology>
    </subcellularLocation>
</comment>
<dbReference type="GO" id="GO:0004930">
    <property type="term" value="F:G protein-coupled receptor activity"/>
    <property type="evidence" value="ECO:0007669"/>
    <property type="project" value="UniProtKB-KW"/>
</dbReference>
<evidence type="ECO:0000256" key="1">
    <source>
        <dbReference type="ARBA" id="ARBA00004651"/>
    </source>
</evidence>
<reference evidence="13 14" key="1">
    <citation type="submission" date="2016-03" db="EMBL/GenBank/DDBJ databases">
        <title>EvidentialGene: Evidence-directed Construction of Genes on Genomes.</title>
        <authorList>
            <person name="Gilbert D.G."/>
            <person name="Choi J.-H."/>
            <person name="Mockaitis K."/>
            <person name="Colbourne J."/>
            <person name="Pfrender M."/>
        </authorList>
    </citation>
    <scope>NUCLEOTIDE SEQUENCE [LARGE SCALE GENOMIC DNA]</scope>
    <source>
        <strain evidence="13 14">Xinb3</strain>
        <tissue evidence="13">Complete organism</tissue>
    </source>
</reference>
<feature type="region of interest" description="Disordered" evidence="10">
    <location>
        <begin position="329"/>
        <end position="364"/>
    </location>
</feature>